<dbReference type="Gene3D" id="2.60.40.10">
    <property type="entry name" value="Immunoglobulins"/>
    <property type="match status" value="2"/>
</dbReference>
<dbReference type="PANTHER" id="PTHR46841">
    <property type="entry name" value="OX-2 MEMBRANE GLYCOPROTEIN"/>
    <property type="match status" value="1"/>
</dbReference>
<dbReference type="AlphaFoldDB" id="A0A3Q3VMA7"/>
<dbReference type="OMA" id="NCELMKP"/>
<evidence type="ECO:0000256" key="1">
    <source>
        <dbReference type="ARBA" id="ARBA00004167"/>
    </source>
</evidence>
<dbReference type="SMART" id="SM00409">
    <property type="entry name" value="IG"/>
    <property type="match status" value="1"/>
</dbReference>
<evidence type="ECO:0000256" key="3">
    <source>
        <dbReference type="ARBA" id="ARBA00022729"/>
    </source>
</evidence>
<sequence length="283" mass="31430">MLFKITLLSFIYLFLLSYFLMFTQQTVLAAVTEDARLSCQLTQTKDVVLVSWQKHFPVQDKFLASYHKVFGQKVNSDLEGKVEFAEAALQNSSIIIRNVTEQDDGCYLCVFIIFPDGDFTAKTCLQIYELHEPVLHIRDSDSSEETLVSCSATARPAPTVTLRVLQQDLHLSEHSSVSVNNTNGTVTVTATALLSRLHGNSTQVGCALRVLSGRQVEVFMTIPEVKHTSADGEKLGDACFGVFRKCIFCLVCLTILEVLAVQVRIFSSHSNVGPLMLRSVCRL</sequence>
<dbReference type="InterPro" id="IPR013783">
    <property type="entry name" value="Ig-like_fold"/>
</dbReference>
<keyword evidence="6" id="KW-1015">Disulfide bond</keyword>
<evidence type="ECO:0000256" key="4">
    <source>
        <dbReference type="ARBA" id="ARBA00022989"/>
    </source>
</evidence>
<evidence type="ECO:0000313" key="10">
    <source>
        <dbReference type="Ensembl" id="ENSMMOP00000002691.1"/>
    </source>
</evidence>
<keyword evidence="2" id="KW-0812">Transmembrane</keyword>
<dbReference type="GO" id="GO:0043025">
    <property type="term" value="C:neuronal cell body"/>
    <property type="evidence" value="ECO:0007669"/>
    <property type="project" value="TreeGrafter"/>
</dbReference>
<dbReference type="PANTHER" id="PTHR46841:SF7">
    <property type="entry name" value="IG-LIKE DOMAIN-CONTAINING PROTEIN"/>
    <property type="match status" value="1"/>
</dbReference>
<evidence type="ECO:0000259" key="9">
    <source>
        <dbReference type="PROSITE" id="PS50835"/>
    </source>
</evidence>
<proteinExistence type="predicted"/>
<dbReference type="InterPro" id="IPR036179">
    <property type="entry name" value="Ig-like_dom_sf"/>
</dbReference>
<dbReference type="InterPro" id="IPR013106">
    <property type="entry name" value="Ig_V-set"/>
</dbReference>
<keyword evidence="8" id="KW-0393">Immunoglobulin domain</keyword>
<protein>
    <recommendedName>
        <fullName evidence="9">Ig-like domain-containing protein</fullName>
    </recommendedName>
</protein>
<dbReference type="PROSITE" id="PS50835">
    <property type="entry name" value="IG_LIKE"/>
    <property type="match status" value="1"/>
</dbReference>
<dbReference type="Pfam" id="PF07686">
    <property type="entry name" value="V-set"/>
    <property type="match status" value="1"/>
</dbReference>
<evidence type="ECO:0000256" key="8">
    <source>
        <dbReference type="ARBA" id="ARBA00023319"/>
    </source>
</evidence>
<evidence type="ECO:0000256" key="7">
    <source>
        <dbReference type="ARBA" id="ARBA00023180"/>
    </source>
</evidence>
<dbReference type="Ensembl" id="ENSMMOT00000002733.1">
    <property type="protein sequence ID" value="ENSMMOP00000002691.1"/>
    <property type="gene ID" value="ENSMMOG00000002176.1"/>
</dbReference>
<evidence type="ECO:0000313" key="11">
    <source>
        <dbReference type="Proteomes" id="UP000261620"/>
    </source>
</evidence>
<dbReference type="GO" id="GO:0150079">
    <property type="term" value="P:negative regulation of neuroinflammatory response"/>
    <property type="evidence" value="ECO:0007669"/>
    <property type="project" value="TreeGrafter"/>
</dbReference>
<dbReference type="InterPro" id="IPR007110">
    <property type="entry name" value="Ig-like_dom"/>
</dbReference>
<dbReference type="GO" id="GO:0030424">
    <property type="term" value="C:axon"/>
    <property type="evidence" value="ECO:0007669"/>
    <property type="project" value="TreeGrafter"/>
</dbReference>
<accession>A0A3Q3VMA7</accession>
<keyword evidence="3" id="KW-0732">Signal</keyword>
<dbReference type="GO" id="GO:0034113">
    <property type="term" value="P:heterotypic cell-cell adhesion"/>
    <property type="evidence" value="ECO:0007669"/>
    <property type="project" value="TreeGrafter"/>
</dbReference>
<organism evidence="10 11">
    <name type="scientific">Mola mola</name>
    <name type="common">Ocean sunfish</name>
    <name type="synonym">Tetraodon mola</name>
    <dbReference type="NCBI Taxonomy" id="94237"/>
    <lineage>
        <taxon>Eukaryota</taxon>
        <taxon>Metazoa</taxon>
        <taxon>Chordata</taxon>
        <taxon>Craniata</taxon>
        <taxon>Vertebrata</taxon>
        <taxon>Euteleostomi</taxon>
        <taxon>Actinopterygii</taxon>
        <taxon>Neopterygii</taxon>
        <taxon>Teleostei</taxon>
        <taxon>Neoteleostei</taxon>
        <taxon>Acanthomorphata</taxon>
        <taxon>Eupercaria</taxon>
        <taxon>Tetraodontiformes</taxon>
        <taxon>Molidae</taxon>
        <taxon>Mola</taxon>
    </lineage>
</organism>
<evidence type="ECO:0000256" key="5">
    <source>
        <dbReference type="ARBA" id="ARBA00023136"/>
    </source>
</evidence>
<evidence type="ECO:0000256" key="6">
    <source>
        <dbReference type="ARBA" id="ARBA00023157"/>
    </source>
</evidence>
<keyword evidence="7" id="KW-0325">Glycoprotein</keyword>
<evidence type="ECO:0000256" key="2">
    <source>
        <dbReference type="ARBA" id="ARBA00022692"/>
    </source>
</evidence>
<feature type="domain" description="Ig-like" evidence="9">
    <location>
        <begin position="33"/>
        <end position="109"/>
    </location>
</feature>
<reference evidence="10" key="2">
    <citation type="submission" date="2025-09" db="UniProtKB">
        <authorList>
            <consortium name="Ensembl"/>
        </authorList>
    </citation>
    <scope>IDENTIFICATION</scope>
</reference>
<dbReference type="STRING" id="94237.ENSMMOP00000002691"/>
<keyword evidence="11" id="KW-1185">Reference proteome</keyword>
<dbReference type="GO" id="GO:0016020">
    <property type="term" value="C:membrane"/>
    <property type="evidence" value="ECO:0007669"/>
    <property type="project" value="UniProtKB-SubCell"/>
</dbReference>
<dbReference type="GO" id="GO:0009986">
    <property type="term" value="C:cell surface"/>
    <property type="evidence" value="ECO:0007669"/>
    <property type="project" value="TreeGrafter"/>
</dbReference>
<name>A0A3Q3VMA7_MOLML</name>
<dbReference type="GO" id="GO:0098632">
    <property type="term" value="F:cell-cell adhesion mediator activity"/>
    <property type="evidence" value="ECO:0007669"/>
    <property type="project" value="InterPro"/>
</dbReference>
<dbReference type="InterPro" id="IPR047164">
    <property type="entry name" value="OX2G-like"/>
</dbReference>
<keyword evidence="5" id="KW-0472">Membrane</keyword>
<keyword evidence="4" id="KW-1133">Transmembrane helix</keyword>
<dbReference type="SUPFAM" id="SSF48726">
    <property type="entry name" value="Immunoglobulin"/>
    <property type="match status" value="1"/>
</dbReference>
<dbReference type="Proteomes" id="UP000261620">
    <property type="component" value="Unplaced"/>
</dbReference>
<comment type="subcellular location">
    <subcellularLocation>
        <location evidence="1">Membrane</location>
        <topology evidence="1">Single-pass membrane protein</topology>
    </subcellularLocation>
</comment>
<dbReference type="InterPro" id="IPR003599">
    <property type="entry name" value="Ig_sub"/>
</dbReference>
<reference evidence="10" key="1">
    <citation type="submission" date="2025-08" db="UniProtKB">
        <authorList>
            <consortium name="Ensembl"/>
        </authorList>
    </citation>
    <scope>IDENTIFICATION</scope>
</reference>